<protein>
    <submittedName>
        <fullName evidence="1">Uncharacterized protein</fullName>
    </submittedName>
</protein>
<dbReference type="EMBL" id="JASBWT010000007">
    <property type="protein sequence ID" value="KAJ9103063.1"/>
    <property type="molecule type" value="Genomic_DNA"/>
</dbReference>
<gene>
    <name evidence="1" type="ORF">QFC21_002485</name>
</gene>
<reference evidence="1" key="1">
    <citation type="submission" date="2023-04" db="EMBL/GenBank/DDBJ databases">
        <title>Draft Genome sequencing of Naganishia species isolated from polar environments using Oxford Nanopore Technology.</title>
        <authorList>
            <person name="Leo P."/>
            <person name="Venkateswaran K."/>
        </authorList>
    </citation>
    <scope>NUCLEOTIDE SEQUENCE</scope>
    <source>
        <strain evidence="1">MNA-CCFEE 5423</strain>
    </source>
</reference>
<keyword evidence="2" id="KW-1185">Reference proteome</keyword>
<comment type="caution">
    <text evidence="1">The sequence shown here is derived from an EMBL/GenBank/DDBJ whole genome shotgun (WGS) entry which is preliminary data.</text>
</comment>
<accession>A0ACC2VV32</accession>
<sequence>MRRNALLGLLLGGLNSLQHVVAQDERGLDAWHMDYLYTLAVEQLDPIVSPNKQSSHMHRILGGSNFAAAYNFDELRSSGCTTASISVDPFFVQPLLLLSWSDPSQPVQAFPKGFRMLAGNPNQKTPNGIYVYECHPNADGSGAIAGDSFNFDDPCAFGVKFDLTFPSWRLGRCQPLQERQQPCQLPNKLYTRRPLSGDASDPSAVDSTRIYISSRKFVSSSGFPAITKGQKLKGRLAWANGDTTGYGLHADFLNGWDTDILTKALNDPGCVNLGYSIEIQKCPVLSPYFNTATAQACKPARGLLQEPYAQGDGNVVPRLPGCNLLWDSSGPKPTCDPPVAALDVSAFTSTDGPYALPASEQRNLTVSQDKGWRNIGCYMGTSSVQPLGSGITYTDPSMTPERCQQSCAKNSFTYSGLSVVGGFTCTCSNTFNNGSAPVYSGCSTACPTGSGTCGGQYKQDIYYQAAQWVGQDPKAYDLGCQALPQDWQNTGLVKASTYSFSSTSLTRDVCAQACVTKGAKWAAERDTTCYCGSDFIMGSGMFVPNDFCNRTCGGNSSEVCGDYYRMSTFNLTNYARTAAPSTATSAGYTGCFAEGNGRLALQGYAFSDNKLTPETCKSYCNQLGFSLAGARNGNQCYCDNVFQGGQSLPDSQCSIPCAGTPINSTTPVQYCGAAYSLSLYNSSASVYGATQAVAAHPVGWQGCFSSSVIATKVAYSNYTIYPAALTPASCQSICAYFGYQYAALWSGVSCNCGNQLVTTGRQPDTYCNVPCKTATNVTCGGGGSIDVYAVNSSQAPDTSALKAQGWLGCYGNPPTGTALSDYSFMDNTMTPQLCQTGCRQVGNYKFSGVQGSVCNCGNNNTGVAQPPSSCTSACPGAPNQVCGSTYSSSIYNTTTANSTSTVVVVGKGPGWTGCYKEAVGYRALSAYTYSLNTMTATLCKKACSLRGYSIAGIEYGVQCYCGNNLYSPGVLPATSCNMPCVSSSNETCGGPGYLDIYNATGSYTGPDPTTGRIGCFGNVALLSGYTYSSTLMSSAVCSTTCLARGFALSGTSAGNTCRCGTSDVIQNATFNDDGQCNSKCAGVTTGELCGGLYAATIFDASIAPKSSPSSSSNSSYVGCFTEGTTKTLSSGTEYSVQCYCGNTIDTSTGGGLLRADSDCSMKCGGGSANSSDTCGNAGILSIYKTFAVANTTTPSTVPGLVGCYAPGAIATTGNYLFYSVSMTSDMCRLACQYKGFSHAALAGTTCYCAAGQSQVGSIQAPALCSISCAGNSTQNCGGLSVTAVALYTTIDAAPKTAASRPGYKGCFNDNVGARQLPGYSYTSTNMSNTACASTCVSRGFNVSGTQSGNACFCGMSLPYTLLDDINCATGCAGAVNEKCGSTSTLSVFNASLLAATAPTTGNSTSTAVNLSSTGPSSTSTAVISTVTPGSTAIISSSSPVNTNMVPTSISIIPSASSTTMNLNTSSATSSVSTILDAGTSSTTIVSTTASPTTNAPSGTQTWVPRGCIADGSARALNQTSTYSLDLTVPKCAAIALSGSFRYFGLENGNQCFVSNTVAYNTSATTCTQTCAGDSATICGGPWSLSLWEVVLPAPGQTLSISGSPATTSRIADVNSTASFPASTSTVSATSPTTSASSTTASSIASVDSIISVTSSISFSVSSLSGTTCAAVTVTQGPTVTRYVTVTAGTTVGGSSTVSLAPASASTTSASLARRWRIPGLHQNIPEAGHDHFRRRRA</sequence>
<dbReference type="Proteomes" id="UP001227268">
    <property type="component" value="Unassembled WGS sequence"/>
</dbReference>
<name>A0ACC2VV32_9TREE</name>
<evidence type="ECO:0000313" key="2">
    <source>
        <dbReference type="Proteomes" id="UP001227268"/>
    </source>
</evidence>
<proteinExistence type="predicted"/>
<organism evidence="1 2">
    <name type="scientific">Naganishia friedmannii</name>
    <dbReference type="NCBI Taxonomy" id="89922"/>
    <lineage>
        <taxon>Eukaryota</taxon>
        <taxon>Fungi</taxon>
        <taxon>Dikarya</taxon>
        <taxon>Basidiomycota</taxon>
        <taxon>Agaricomycotina</taxon>
        <taxon>Tremellomycetes</taxon>
        <taxon>Filobasidiales</taxon>
        <taxon>Filobasidiaceae</taxon>
        <taxon>Naganishia</taxon>
    </lineage>
</organism>
<evidence type="ECO:0000313" key="1">
    <source>
        <dbReference type="EMBL" id="KAJ9103063.1"/>
    </source>
</evidence>